<protein>
    <submittedName>
        <fullName evidence="2">Uncharacterized protein</fullName>
    </submittedName>
</protein>
<keyword evidence="3" id="KW-1185">Reference proteome</keyword>
<evidence type="ECO:0000313" key="3">
    <source>
        <dbReference type="Proteomes" id="UP000253919"/>
    </source>
</evidence>
<dbReference type="EMBL" id="QASA01000002">
    <property type="protein sequence ID" value="RDC58763.1"/>
    <property type="molecule type" value="Genomic_DNA"/>
</dbReference>
<evidence type="ECO:0000313" key="2">
    <source>
        <dbReference type="EMBL" id="RDC58839.1"/>
    </source>
</evidence>
<sequence>MSFTKEQSLLYTITKTKDVNRDKLSKKLKSYIFISDFAVETKILINYLYNN</sequence>
<evidence type="ECO:0000313" key="1">
    <source>
        <dbReference type="EMBL" id="RDC58763.1"/>
    </source>
</evidence>
<organism evidence="2 3">
    <name type="scientific">Adhaeribacter pallidiroseus</name>
    <dbReference type="NCBI Taxonomy" id="2072847"/>
    <lineage>
        <taxon>Bacteria</taxon>
        <taxon>Pseudomonadati</taxon>
        <taxon>Bacteroidota</taxon>
        <taxon>Cytophagia</taxon>
        <taxon>Cytophagales</taxon>
        <taxon>Hymenobacteraceae</taxon>
        <taxon>Adhaeribacter</taxon>
    </lineage>
</organism>
<proteinExistence type="predicted"/>
<gene>
    <name evidence="1" type="ORF">AHMF7616_05197</name>
    <name evidence="2" type="ORF">AHMF7616_05273</name>
</gene>
<name>A0A369Q7D5_9BACT</name>
<dbReference type="Proteomes" id="UP000253919">
    <property type="component" value="Unassembled WGS sequence"/>
</dbReference>
<comment type="caution">
    <text evidence="2">The sequence shown here is derived from an EMBL/GenBank/DDBJ whole genome shotgun (WGS) entry which is preliminary data.</text>
</comment>
<dbReference type="AlphaFoldDB" id="A0A369Q7D5"/>
<accession>A0A369Q7D5</accession>
<dbReference type="EMBL" id="QASA01000002">
    <property type="protein sequence ID" value="RDC58839.1"/>
    <property type="molecule type" value="Genomic_DNA"/>
</dbReference>
<reference evidence="2 3" key="1">
    <citation type="submission" date="2018-04" db="EMBL/GenBank/DDBJ databases">
        <title>Adhaeribacter sp. HMF7616 genome sequencing and assembly.</title>
        <authorList>
            <person name="Kang H."/>
            <person name="Kang J."/>
            <person name="Cha I."/>
            <person name="Kim H."/>
            <person name="Joh K."/>
        </authorList>
    </citation>
    <scope>NUCLEOTIDE SEQUENCE [LARGE SCALE GENOMIC DNA]</scope>
    <source>
        <strain evidence="2 3">HMF7616</strain>
    </source>
</reference>